<evidence type="ECO:0000256" key="1">
    <source>
        <dbReference type="SAM" id="MobiDB-lite"/>
    </source>
</evidence>
<dbReference type="PANTHER" id="PTHR34693">
    <property type="entry name" value="PROTEIN PAR32"/>
    <property type="match status" value="1"/>
</dbReference>
<dbReference type="GeneID" id="87881713"/>
<sequence>MSTQLQSSGRGGAGNIVDSSKSPPLQPEDLQTPTLKTSKVTTGRGGTGNFASNLDPEEKRRRQDVEPVVRRMSHGATHIGRGGTGNVVKTGPSDDKVPSPAGSPALSPVPAAGLDKVPSRTDKEHKEKEKEKRSSPTGSDTASDVAVPARKTEEIGWAEKGRNLLFGKK</sequence>
<feature type="region of interest" description="Disordered" evidence="1">
    <location>
        <begin position="1"/>
        <end position="169"/>
    </location>
</feature>
<comment type="caution">
    <text evidence="2">The sequence shown here is derived from an EMBL/GenBank/DDBJ whole genome shotgun (WGS) entry which is preliminary data.</text>
</comment>
<feature type="compositionally biased region" description="Polar residues" evidence="1">
    <location>
        <begin position="17"/>
        <end position="41"/>
    </location>
</feature>
<organism evidence="2 3">
    <name type="scientific">Chaetomium strumarium</name>
    <dbReference type="NCBI Taxonomy" id="1170767"/>
    <lineage>
        <taxon>Eukaryota</taxon>
        <taxon>Fungi</taxon>
        <taxon>Dikarya</taxon>
        <taxon>Ascomycota</taxon>
        <taxon>Pezizomycotina</taxon>
        <taxon>Sordariomycetes</taxon>
        <taxon>Sordariomycetidae</taxon>
        <taxon>Sordariales</taxon>
        <taxon>Chaetomiaceae</taxon>
        <taxon>Chaetomium</taxon>
    </lineage>
</organism>
<proteinExistence type="predicted"/>
<gene>
    <name evidence="2" type="ORF">B0T15DRAFT_22627</name>
</gene>
<dbReference type="Proteomes" id="UP001273166">
    <property type="component" value="Unassembled WGS sequence"/>
</dbReference>
<evidence type="ECO:0000313" key="2">
    <source>
        <dbReference type="EMBL" id="KAK3310061.1"/>
    </source>
</evidence>
<accession>A0AAJ0H1E4</accession>
<dbReference type="EMBL" id="JAUDZG010000001">
    <property type="protein sequence ID" value="KAK3310061.1"/>
    <property type="molecule type" value="Genomic_DNA"/>
</dbReference>
<feature type="compositionally biased region" description="Basic and acidic residues" evidence="1">
    <location>
        <begin position="56"/>
        <end position="69"/>
    </location>
</feature>
<protein>
    <submittedName>
        <fullName evidence="2">Uncharacterized protein</fullName>
    </submittedName>
</protein>
<name>A0AAJ0H1E4_9PEZI</name>
<feature type="compositionally biased region" description="Basic and acidic residues" evidence="1">
    <location>
        <begin position="150"/>
        <end position="162"/>
    </location>
</feature>
<dbReference type="PANTHER" id="PTHR34693:SF1">
    <property type="entry name" value="PROTEIN PAR32"/>
    <property type="match status" value="1"/>
</dbReference>
<dbReference type="AlphaFoldDB" id="A0AAJ0H1E4"/>
<dbReference type="InterPro" id="IPR053203">
    <property type="entry name" value="Cisplatin_resist-associated"/>
</dbReference>
<dbReference type="RefSeq" id="XP_062725841.1">
    <property type="nucleotide sequence ID" value="XM_062862884.1"/>
</dbReference>
<keyword evidence="3" id="KW-1185">Reference proteome</keyword>
<reference evidence="2" key="1">
    <citation type="journal article" date="2023" name="Mol. Phylogenet. Evol.">
        <title>Genome-scale phylogeny and comparative genomics of the fungal order Sordariales.</title>
        <authorList>
            <person name="Hensen N."/>
            <person name="Bonometti L."/>
            <person name="Westerberg I."/>
            <person name="Brannstrom I.O."/>
            <person name="Guillou S."/>
            <person name="Cros-Aarteil S."/>
            <person name="Calhoun S."/>
            <person name="Haridas S."/>
            <person name="Kuo A."/>
            <person name="Mondo S."/>
            <person name="Pangilinan J."/>
            <person name="Riley R."/>
            <person name="LaButti K."/>
            <person name="Andreopoulos B."/>
            <person name="Lipzen A."/>
            <person name="Chen C."/>
            <person name="Yan M."/>
            <person name="Daum C."/>
            <person name="Ng V."/>
            <person name="Clum A."/>
            <person name="Steindorff A."/>
            <person name="Ohm R.A."/>
            <person name="Martin F."/>
            <person name="Silar P."/>
            <person name="Natvig D.O."/>
            <person name="Lalanne C."/>
            <person name="Gautier V."/>
            <person name="Ament-Velasquez S.L."/>
            <person name="Kruys A."/>
            <person name="Hutchinson M.I."/>
            <person name="Powell A.J."/>
            <person name="Barry K."/>
            <person name="Miller A.N."/>
            <person name="Grigoriev I.V."/>
            <person name="Debuchy R."/>
            <person name="Gladieux P."/>
            <person name="Hiltunen Thoren M."/>
            <person name="Johannesson H."/>
        </authorList>
    </citation>
    <scope>NUCLEOTIDE SEQUENCE</scope>
    <source>
        <strain evidence="2">CBS 333.67</strain>
    </source>
</reference>
<dbReference type="Pfam" id="PF12223">
    <property type="entry name" value="DUF3602"/>
    <property type="match status" value="1"/>
</dbReference>
<dbReference type="InterPro" id="IPR022024">
    <property type="entry name" value="DUF3602"/>
</dbReference>
<feature type="compositionally biased region" description="Basic and acidic residues" evidence="1">
    <location>
        <begin position="117"/>
        <end position="134"/>
    </location>
</feature>
<reference evidence="2" key="2">
    <citation type="submission" date="2023-06" db="EMBL/GenBank/DDBJ databases">
        <authorList>
            <consortium name="Lawrence Berkeley National Laboratory"/>
            <person name="Mondo S.J."/>
            <person name="Hensen N."/>
            <person name="Bonometti L."/>
            <person name="Westerberg I."/>
            <person name="Brannstrom I.O."/>
            <person name="Guillou S."/>
            <person name="Cros-Aarteil S."/>
            <person name="Calhoun S."/>
            <person name="Haridas S."/>
            <person name="Kuo A."/>
            <person name="Pangilinan J."/>
            <person name="Riley R."/>
            <person name="Labutti K."/>
            <person name="Andreopoulos B."/>
            <person name="Lipzen A."/>
            <person name="Chen C."/>
            <person name="Yanf M."/>
            <person name="Daum C."/>
            <person name="Ng V."/>
            <person name="Clum A."/>
            <person name="Steindorff A."/>
            <person name="Ohm R."/>
            <person name="Martin F."/>
            <person name="Silar P."/>
            <person name="Natvig D."/>
            <person name="Lalanne C."/>
            <person name="Gautier V."/>
            <person name="Ament-Velasquez S.L."/>
            <person name="Kruys A."/>
            <person name="Hutchinson M.I."/>
            <person name="Powell A.J."/>
            <person name="Barry K."/>
            <person name="Miller A.N."/>
            <person name="Grigoriev I.V."/>
            <person name="Debuchy R."/>
            <person name="Gladieux P."/>
            <person name="Thoren M.H."/>
            <person name="Johannesson H."/>
        </authorList>
    </citation>
    <scope>NUCLEOTIDE SEQUENCE</scope>
    <source>
        <strain evidence="2">CBS 333.67</strain>
    </source>
</reference>
<evidence type="ECO:0000313" key="3">
    <source>
        <dbReference type="Proteomes" id="UP001273166"/>
    </source>
</evidence>